<feature type="non-terminal residue" evidence="2">
    <location>
        <position position="82"/>
    </location>
</feature>
<proteinExistence type="predicted"/>
<gene>
    <name evidence="2" type="ORF">C9F10_27325</name>
</gene>
<keyword evidence="1" id="KW-0175">Coiled coil</keyword>
<evidence type="ECO:0000313" key="2">
    <source>
        <dbReference type="EMBL" id="TGD15716.1"/>
    </source>
</evidence>
<comment type="caution">
    <text evidence="2">The sequence shown here is derived from an EMBL/GenBank/DDBJ whole genome shotgun (WGS) entry which is preliminary data.</text>
</comment>
<feature type="coiled-coil region" evidence="1">
    <location>
        <begin position="38"/>
        <end position="67"/>
    </location>
</feature>
<name>A0A659RWR5_SALET</name>
<evidence type="ECO:0000313" key="3">
    <source>
        <dbReference type="Proteomes" id="UP000297989"/>
    </source>
</evidence>
<sequence>QLRKDVRRVYGDVVDIITSISFSAKRLQQILAIESALRVKMEEEASKARLLIEQNESQSRLKSLQRQTPVKARVTLLAIAIV</sequence>
<organism evidence="2 3">
    <name type="scientific">Salmonella enterica subsp. enterica serovar Poona</name>
    <dbReference type="NCBI Taxonomy" id="436295"/>
    <lineage>
        <taxon>Bacteria</taxon>
        <taxon>Pseudomonadati</taxon>
        <taxon>Pseudomonadota</taxon>
        <taxon>Gammaproteobacteria</taxon>
        <taxon>Enterobacterales</taxon>
        <taxon>Enterobacteriaceae</taxon>
        <taxon>Salmonella</taxon>
    </lineage>
</organism>
<protein>
    <submittedName>
        <fullName evidence="2">Uncharacterized protein</fullName>
    </submittedName>
</protein>
<dbReference type="Proteomes" id="UP000297989">
    <property type="component" value="Unassembled WGS sequence"/>
</dbReference>
<feature type="non-terminal residue" evidence="2">
    <location>
        <position position="1"/>
    </location>
</feature>
<reference evidence="2 3" key="1">
    <citation type="submission" date="2018-03" db="EMBL/GenBank/DDBJ databases">
        <title>Non-Typhoidal Salmonella genome sequencing and assembly.</title>
        <authorList>
            <person name="Matchawe C."/>
        </authorList>
    </citation>
    <scope>NUCLEOTIDE SEQUENCE [LARGE SCALE GENOMIC DNA]</scope>
    <source>
        <strain evidence="2 3">8EV</strain>
    </source>
</reference>
<accession>A0A659RWR5</accession>
<evidence type="ECO:0000256" key="1">
    <source>
        <dbReference type="SAM" id="Coils"/>
    </source>
</evidence>
<dbReference type="AlphaFoldDB" id="A0A659RWR5"/>
<dbReference type="EMBL" id="PYKK01001850">
    <property type="protein sequence ID" value="TGD15716.1"/>
    <property type="molecule type" value="Genomic_DNA"/>
</dbReference>